<keyword evidence="2" id="KW-1185">Reference proteome</keyword>
<dbReference type="AlphaFoldDB" id="A0A1X7DT51"/>
<proteinExistence type="predicted"/>
<name>A0A1X7DT51_9HYPH</name>
<organism evidence="1 2">
    <name type="scientific">Xaviernesmea oryzae</name>
    <dbReference type="NCBI Taxonomy" id="464029"/>
    <lineage>
        <taxon>Bacteria</taxon>
        <taxon>Pseudomonadati</taxon>
        <taxon>Pseudomonadota</taxon>
        <taxon>Alphaproteobacteria</taxon>
        <taxon>Hyphomicrobiales</taxon>
        <taxon>Rhizobiaceae</taxon>
        <taxon>Rhizobium/Agrobacterium group</taxon>
        <taxon>Xaviernesmea</taxon>
    </lineage>
</organism>
<protein>
    <submittedName>
        <fullName evidence="1">Uncharacterized protein</fullName>
    </submittedName>
</protein>
<dbReference type="OrthoDB" id="7277438at2"/>
<dbReference type="InterPro" id="IPR029060">
    <property type="entry name" value="PIN-like_dom_sf"/>
</dbReference>
<accession>A0A1X7DT51</accession>
<dbReference type="STRING" id="464029.SAMN02982989_5841"/>
<dbReference type="SUPFAM" id="SSF88723">
    <property type="entry name" value="PIN domain-like"/>
    <property type="match status" value="1"/>
</dbReference>
<dbReference type="EMBL" id="FXAF01000003">
    <property type="protein sequence ID" value="SMF21296.1"/>
    <property type="molecule type" value="Genomic_DNA"/>
</dbReference>
<dbReference type="Proteomes" id="UP000192903">
    <property type="component" value="Unassembled WGS sequence"/>
</dbReference>
<sequence length="194" mass="21432">MADFDFKAALRWARFDPQHTLARRRDAELPFIGGEAEAGVELLLDTCVYIDGLQGRTPDVVIDLLGVRLSNHSSVAIQELMHTVGALDPKDPRSHGAIRQIGVTISAMRAHRTFVPDADVLGRAALLSGMLCRLQGYRRDARLRALQDCVLFLQAQKLGFTVLTANVSDFDYLLQLVPAGRALFYRVRPMSATA</sequence>
<gene>
    <name evidence="1" type="ORF">SAMN02982989_5841</name>
</gene>
<reference evidence="2" key="1">
    <citation type="submission" date="2017-04" db="EMBL/GenBank/DDBJ databases">
        <authorList>
            <person name="Varghese N."/>
            <person name="Submissions S."/>
        </authorList>
    </citation>
    <scope>NUCLEOTIDE SEQUENCE [LARGE SCALE GENOMIC DNA]</scope>
    <source>
        <strain evidence="2">B4P</strain>
    </source>
</reference>
<evidence type="ECO:0000313" key="1">
    <source>
        <dbReference type="EMBL" id="SMF21296.1"/>
    </source>
</evidence>
<dbReference type="Gene3D" id="3.40.50.1010">
    <property type="entry name" value="5'-nuclease"/>
    <property type="match status" value="1"/>
</dbReference>
<evidence type="ECO:0000313" key="2">
    <source>
        <dbReference type="Proteomes" id="UP000192903"/>
    </source>
</evidence>
<dbReference type="RefSeq" id="WP_085421203.1">
    <property type="nucleotide sequence ID" value="NZ_FXAF01000003.1"/>
</dbReference>